<evidence type="ECO:0000313" key="5">
    <source>
        <dbReference type="Proteomes" id="UP001168478"/>
    </source>
</evidence>
<dbReference type="PROSITE" id="PS51257">
    <property type="entry name" value="PROKAR_LIPOPROTEIN"/>
    <property type="match status" value="1"/>
</dbReference>
<dbReference type="EMBL" id="JAUEIF010000004">
    <property type="protein sequence ID" value="MDN0025076.1"/>
    <property type="molecule type" value="Genomic_DNA"/>
</dbReference>
<evidence type="ECO:0000313" key="4">
    <source>
        <dbReference type="Proteomes" id="UP001167831"/>
    </source>
</evidence>
<dbReference type="Proteomes" id="UP001167831">
    <property type="component" value="Unassembled WGS sequence"/>
</dbReference>
<evidence type="ECO:0000256" key="1">
    <source>
        <dbReference type="SAM" id="SignalP"/>
    </source>
</evidence>
<dbReference type="Proteomes" id="UP001168478">
    <property type="component" value="Unassembled WGS sequence"/>
</dbReference>
<accession>A0AAW7JVS9</accession>
<comment type="caution">
    <text evidence="3">The sequence shown here is derived from an EMBL/GenBank/DDBJ whole genome shotgun (WGS) entry which is preliminary data.</text>
</comment>
<feature type="signal peptide" evidence="1">
    <location>
        <begin position="1"/>
        <end position="29"/>
    </location>
</feature>
<dbReference type="RefSeq" id="WP_286686359.1">
    <property type="nucleotide sequence ID" value="NZ_JAUEIE010000009.1"/>
</dbReference>
<dbReference type="EMBL" id="JAUEIE010000009">
    <property type="protein sequence ID" value="MDN0023201.1"/>
    <property type="molecule type" value="Genomic_DNA"/>
</dbReference>
<proteinExistence type="predicted"/>
<feature type="chain" id="PRO_5043689730" description="Lipoprotein" evidence="1">
    <location>
        <begin position="30"/>
        <end position="160"/>
    </location>
</feature>
<sequence length="160" mass="18054">MKTTKHTLDRIIAASAVTLILLTAFTVTSCKEDNEEEKIENGACRFAEYFFNCLYKDAMKLCTPESAKWLSYAASNISQEDIDILNSQKDDATCESTDIIMPDDTTAVVTMKVKNFLMMDSIGVPSKIKESALYTIVMRKRDGRWKAHLDGMPQEVKDIH</sequence>
<name>A0AAW7JVS9_9BACT</name>
<protein>
    <recommendedName>
        <fullName evidence="6">Lipoprotein</fullName>
    </recommendedName>
</protein>
<reference evidence="3" key="2">
    <citation type="submission" date="2023-08" db="EMBL/GenBank/DDBJ databases">
        <title>Identification and characterization of horizontal gene transfer across gut microbiota members of farm animals based on homology search.</title>
        <authorList>
            <person name="Schwarzerova J."/>
            <person name="Nykrynova M."/>
            <person name="Jureckova K."/>
            <person name="Cejkova D."/>
            <person name="Rychlik I."/>
        </authorList>
    </citation>
    <scope>NUCLEOTIDE SEQUENCE</scope>
    <source>
        <strain evidence="3">ET15</strain>
        <strain evidence="2">ET37</strain>
    </source>
</reference>
<gene>
    <name evidence="2" type="ORF">QVN81_09240</name>
    <name evidence="3" type="ORF">QVN84_06020</name>
</gene>
<dbReference type="AlphaFoldDB" id="A0AAW7JVS9"/>
<keyword evidence="4" id="KW-1185">Reference proteome</keyword>
<organism evidence="3 5">
    <name type="scientific">Leyella lascolaii</name>
    <dbReference type="NCBI Taxonomy" id="1776379"/>
    <lineage>
        <taxon>Bacteria</taxon>
        <taxon>Pseudomonadati</taxon>
        <taxon>Bacteroidota</taxon>
        <taxon>Bacteroidia</taxon>
        <taxon>Bacteroidales</taxon>
        <taxon>Prevotellaceae</taxon>
        <taxon>Leyella</taxon>
    </lineage>
</organism>
<evidence type="ECO:0008006" key="6">
    <source>
        <dbReference type="Google" id="ProtNLM"/>
    </source>
</evidence>
<evidence type="ECO:0000313" key="2">
    <source>
        <dbReference type="EMBL" id="MDN0023201.1"/>
    </source>
</evidence>
<keyword evidence="1" id="KW-0732">Signal</keyword>
<evidence type="ECO:0000313" key="3">
    <source>
        <dbReference type="EMBL" id="MDN0025076.1"/>
    </source>
</evidence>
<reference evidence="3" key="1">
    <citation type="submission" date="2023-06" db="EMBL/GenBank/DDBJ databases">
        <authorList>
            <person name="Zeman M."/>
            <person name="Kubasova T."/>
            <person name="Jahodarova E."/>
            <person name="Nykrynova M."/>
            <person name="Rychlik I."/>
        </authorList>
    </citation>
    <scope>NUCLEOTIDE SEQUENCE</scope>
    <source>
        <strain evidence="3">ET15</strain>
        <strain evidence="2">ET37</strain>
    </source>
</reference>